<dbReference type="Gene3D" id="3.30.565.60">
    <property type="match status" value="1"/>
</dbReference>
<keyword evidence="2" id="KW-1185">Reference proteome</keyword>
<evidence type="ECO:0000313" key="1">
    <source>
        <dbReference type="EMBL" id="WPX10122.1"/>
    </source>
</evidence>
<dbReference type="Proteomes" id="UP001322744">
    <property type="component" value="Chromosome"/>
</dbReference>
<dbReference type="PANTHER" id="PTHR30595">
    <property type="entry name" value="GLPR-RELATED TRANSCRIPTIONAL REPRESSOR"/>
    <property type="match status" value="1"/>
</dbReference>
<dbReference type="InterPro" id="IPR036388">
    <property type="entry name" value="WH-like_DNA-bd_sf"/>
</dbReference>
<evidence type="ECO:0000313" key="2">
    <source>
        <dbReference type="Proteomes" id="UP001322744"/>
    </source>
</evidence>
<reference evidence="1 2" key="1">
    <citation type="submission" date="2023-12" db="EMBL/GenBank/DDBJ databases">
        <authorList>
            <person name="Manesh M.J.H."/>
            <person name="Bing R.G."/>
            <person name="Willard D.J."/>
            <person name="Kelly R.M."/>
        </authorList>
    </citation>
    <scope>NUCLEOTIDE SEQUENCE [LARGE SCALE GENOMIC DNA]</scope>
    <source>
        <strain evidence="1 2">DSM 8977</strain>
    </source>
</reference>
<name>A0ABZ0U324_9FIRM</name>
<dbReference type="InterPro" id="IPR038475">
    <property type="entry name" value="RecG_C_sf"/>
</dbReference>
<dbReference type="Pfam" id="PF13749">
    <property type="entry name" value="HATPase_c_4"/>
    <property type="match status" value="1"/>
</dbReference>
<dbReference type="SUPFAM" id="SSF46785">
    <property type="entry name" value="Winged helix' DNA-binding domain"/>
    <property type="match status" value="1"/>
</dbReference>
<accession>A0ABZ0U324</accession>
<dbReference type="PANTHER" id="PTHR30595:SF6">
    <property type="entry name" value="SCHLAFEN ALBA-2 DOMAIN-CONTAINING PROTEIN"/>
    <property type="match status" value="1"/>
</dbReference>
<dbReference type="EMBL" id="CP139957">
    <property type="protein sequence ID" value="WPX10122.1"/>
    <property type="molecule type" value="Genomic_DNA"/>
</dbReference>
<keyword evidence="1" id="KW-0067">ATP-binding</keyword>
<dbReference type="GO" id="GO:0005524">
    <property type="term" value="F:ATP binding"/>
    <property type="evidence" value="ECO:0007669"/>
    <property type="project" value="UniProtKB-KW"/>
</dbReference>
<dbReference type="Gene3D" id="1.10.10.10">
    <property type="entry name" value="Winged helix-like DNA-binding domain superfamily/Winged helix DNA-binding domain"/>
    <property type="match status" value="1"/>
</dbReference>
<gene>
    <name evidence="1" type="ORF">SOJ16_000865</name>
</gene>
<dbReference type="RefSeq" id="WP_268748677.1">
    <property type="nucleotide sequence ID" value="NZ_LACM01000001.1"/>
</dbReference>
<organism evidence="1 2">
    <name type="scientific">Anaerocellum danielii</name>
    <dbReference type="NCBI Taxonomy" id="1387557"/>
    <lineage>
        <taxon>Bacteria</taxon>
        <taxon>Bacillati</taxon>
        <taxon>Bacillota</taxon>
        <taxon>Bacillota incertae sedis</taxon>
        <taxon>Caldicellulosiruptorales</taxon>
        <taxon>Caldicellulosiruptoraceae</taxon>
        <taxon>Anaerocellum</taxon>
    </lineage>
</organism>
<keyword evidence="1" id="KW-0547">Nucleotide-binding</keyword>
<sequence>MKIFDDKIRFYNPGKLPDELTIEMLKQNHESKPRNKLIAMVFYFAGLIEKWGSGTKRMVELCKESGLPEPEFKEESGGFVVEFYKDIYSEEILKKMGLNERQIKAVMYVKEKGRITNKEYQELNKISRQMATIDLKELVDAGLLKQVGKAGRGIAYELPKMTNN</sequence>
<protein>
    <submittedName>
        <fullName evidence="1">ATP-binding protein</fullName>
    </submittedName>
</protein>
<proteinExistence type="predicted"/>
<dbReference type="InterPro" id="IPR036390">
    <property type="entry name" value="WH_DNA-bd_sf"/>
</dbReference>